<dbReference type="Gene3D" id="3.40.630.30">
    <property type="match status" value="1"/>
</dbReference>
<dbReference type="STRING" id="867903.ThesuDRAFT_01120"/>
<dbReference type="InterPro" id="IPR016181">
    <property type="entry name" value="Acyl_CoA_acyltransferase"/>
</dbReference>
<organism evidence="3 4">
    <name type="scientific">Thermaerobacter subterraneus DSM 13965</name>
    <dbReference type="NCBI Taxonomy" id="867903"/>
    <lineage>
        <taxon>Bacteria</taxon>
        <taxon>Bacillati</taxon>
        <taxon>Bacillota</taxon>
        <taxon>Clostridia</taxon>
        <taxon>Eubacteriales</taxon>
        <taxon>Clostridiales Family XVII. Incertae Sedis</taxon>
        <taxon>Thermaerobacter</taxon>
    </lineage>
</organism>
<proteinExistence type="predicted"/>
<evidence type="ECO:0000256" key="1">
    <source>
        <dbReference type="SAM" id="MobiDB-lite"/>
    </source>
</evidence>
<name>K6Q2T9_9FIRM</name>
<dbReference type="OrthoDB" id="9811523at2"/>
<keyword evidence="3" id="KW-0687">Ribonucleoprotein</keyword>
<dbReference type="InterPro" id="IPR051531">
    <property type="entry name" value="N-acetyltransferase"/>
</dbReference>
<reference evidence="3" key="2">
    <citation type="submission" date="2012-10" db="EMBL/GenBank/DDBJ databases">
        <title>Improved high-quality draft of Thermaerobacter subterraneus C21, DSM 13965.</title>
        <authorList>
            <consortium name="DOE Joint Genome Institute"/>
            <person name="Eisen J."/>
            <person name="Huntemann M."/>
            <person name="Wei C.-L."/>
            <person name="Han J."/>
            <person name="Detter J.C."/>
            <person name="Han C."/>
            <person name="Tapia R."/>
            <person name="Chen A."/>
            <person name="Kyrpides N."/>
            <person name="Mavromatis K."/>
            <person name="Markowitz V."/>
            <person name="Szeto E."/>
            <person name="Ivanova N."/>
            <person name="Mikhailova N."/>
            <person name="Ovchinnikova G."/>
            <person name="Pagani I."/>
            <person name="Pati A."/>
            <person name="Goodwin L."/>
            <person name="Nordberg H.P."/>
            <person name="Cantor M.N."/>
            <person name="Hua S.X."/>
            <person name="Woyke T."/>
            <person name="Eisen J."/>
            <person name="Klenk H.-P."/>
        </authorList>
    </citation>
    <scope>NUCLEOTIDE SEQUENCE [LARGE SCALE GENOMIC DNA]</scope>
    <source>
        <strain evidence="3">DSM 13965</strain>
    </source>
</reference>
<dbReference type="GO" id="GO:0005840">
    <property type="term" value="C:ribosome"/>
    <property type="evidence" value="ECO:0007669"/>
    <property type="project" value="UniProtKB-KW"/>
</dbReference>
<gene>
    <name evidence="3" type="ORF">ThesuDRAFT_01120</name>
</gene>
<evidence type="ECO:0000313" key="4">
    <source>
        <dbReference type="Proteomes" id="UP000005710"/>
    </source>
</evidence>
<sequence>MDGLDEANREAGGPDQGDRLTTQSSGPAPDPSVREGFFRNLPVLETPRLILRPLTLDDVDDVYAYASDPEVARYTTWEAHRSLEDSRTFVEAMVRAYRDDRNAPWAMVLRETGRVIGTVDFVAWAPQHARAELGYAMGRSYWGRGLMTEAVCTLVDYGFRRMGLNRIEARCIPENRASARVMEKAGMRHEGLLREVMYSKGRFIDLCLYAILRRDWEAAIAR</sequence>
<dbReference type="Proteomes" id="UP000005710">
    <property type="component" value="Unassembled WGS sequence"/>
</dbReference>
<dbReference type="GO" id="GO:0005737">
    <property type="term" value="C:cytoplasm"/>
    <property type="evidence" value="ECO:0007669"/>
    <property type="project" value="TreeGrafter"/>
</dbReference>
<dbReference type="eggNOG" id="COG1670">
    <property type="taxonomic scope" value="Bacteria"/>
</dbReference>
<dbReference type="RefSeq" id="WP_006903382.1">
    <property type="nucleotide sequence ID" value="NZ_JH976535.1"/>
</dbReference>
<dbReference type="AlphaFoldDB" id="K6Q2T9"/>
<dbReference type="Pfam" id="PF13302">
    <property type="entry name" value="Acetyltransf_3"/>
    <property type="match status" value="1"/>
</dbReference>
<comment type="caution">
    <text evidence="3">The sequence shown here is derived from an EMBL/GenBank/DDBJ whole genome shotgun (WGS) entry which is preliminary data.</text>
</comment>
<accession>K6Q2T9</accession>
<dbReference type="GO" id="GO:0008999">
    <property type="term" value="F:protein-N-terminal-alanine acetyltransferase activity"/>
    <property type="evidence" value="ECO:0007669"/>
    <property type="project" value="TreeGrafter"/>
</dbReference>
<dbReference type="InterPro" id="IPR000182">
    <property type="entry name" value="GNAT_dom"/>
</dbReference>
<keyword evidence="4" id="KW-1185">Reference proteome</keyword>
<dbReference type="HOGENOM" id="CLU_013985_3_1_9"/>
<reference evidence="3" key="1">
    <citation type="submission" date="2010-10" db="EMBL/GenBank/DDBJ databases">
        <authorList>
            <consortium name="US DOE Joint Genome Institute (JGI-PGF)"/>
            <person name="Lucas S."/>
            <person name="Copeland A."/>
            <person name="Lapidus A."/>
            <person name="Bruce D."/>
            <person name="Goodwin L."/>
            <person name="Pitluck S."/>
            <person name="Kyrpides N."/>
            <person name="Mavromatis K."/>
            <person name="Detter J.C."/>
            <person name="Han C."/>
            <person name="Land M."/>
            <person name="Hauser L."/>
            <person name="Markowitz V."/>
            <person name="Cheng J.-F."/>
            <person name="Hugenholtz P."/>
            <person name="Woyke T."/>
            <person name="Wu D."/>
            <person name="Pukall R."/>
            <person name="Wahrenburg C."/>
            <person name="Brambilla E."/>
            <person name="Klenk H.-P."/>
            <person name="Eisen J.A."/>
        </authorList>
    </citation>
    <scope>NUCLEOTIDE SEQUENCE [LARGE SCALE GENOMIC DNA]</scope>
    <source>
        <strain evidence="3">DSM 13965</strain>
    </source>
</reference>
<dbReference type="PROSITE" id="PS51186">
    <property type="entry name" value="GNAT"/>
    <property type="match status" value="1"/>
</dbReference>
<feature type="domain" description="N-acetyltransferase" evidence="2">
    <location>
        <begin position="49"/>
        <end position="205"/>
    </location>
</feature>
<dbReference type="PANTHER" id="PTHR43792">
    <property type="entry name" value="GNAT FAMILY, PUTATIVE (AFU_ORTHOLOGUE AFUA_3G00765)-RELATED-RELATED"/>
    <property type="match status" value="1"/>
</dbReference>
<dbReference type="PANTHER" id="PTHR43792:SF9">
    <property type="entry name" value="RIBOSOMAL-PROTEIN-ALANINE ACETYLTRANSFERASE"/>
    <property type="match status" value="1"/>
</dbReference>
<keyword evidence="3" id="KW-0689">Ribosomal protein</keyword>
<dbReference type="SUPFAM" id="SSF55729">
    <property type="entry name" value="Acyl-CoA N-acyltransferases (Nat)"/>
    <property type="match status" value="1"/>
</dbReference>
<protein>
    <submittedName>
        <fullName evidence="3">Acetyltransferase, ribosomal protein N-acetylase</fullName>
    </submittedName>
</protein>
<evidence type="ECO:0000259" key="2">
    <source>
        <dbReference type="PROSITE" id="PS51186"/>
    </source>
</evidence>
<evidence type="ECO:0000313" key="3">
    <source>
        <dbReference type="EMBL" id="EKP95369.1"/>
    </source>
</evidence>
<feature type="region of interest" description="Disordered" evidence="1">
    <location>
        <begin position="1"/>
        <end position="35"/>
    </location>
</feature>
<dbReference type="EMBL" id="AENY02000002">
    <property type="protein sequence ID" value="EKP95369.1"/>
    <property type="molecule type" value="Genomic_DNA"/>
</dbReference>